<evidence type="ECO:0000256" key="5">
    <source>
        <dbReference type="ARBA" id="ARBA00020265"/>
    </source>
</evidence>
<dbReference type="PANTHER" id="PTHR12896">
    <property type="entry name" value="PAX6 NEIGHBOR PROTEIN PAXNEB"/>
    <property type="match status" value="1"/>
</dbReference>
<organism evidence="10 11">
    <name type="scientific">Favolaschia claudopus</name>
    <dbReference type="NCBI Taxonomy" id="2862362"/>
    <lineage>
        <taxon>Eukaryota</taxon>
        <taxon>Fungi</taxon>
        <taxon>Dikarya</taxon>
        <taxon>Basidiomycota</taxon>
        <taxon>Agaricomycotina</taxon>
        <taxon>Agaricomycetes</taxon>
        <taxon>Agaricomycetidae</taxon>
        <taxon>Agaricales</taxon>
        <taxon>Marasmiineae</taxon>
        <taxon>Mycenaceae</taxon>
        <taxon>Favolaschia</taxon>
    </lineage>
</organism>
<keyword evidence="7" id="KW-0819">tRNA processing</keyword>
<evidence type="ECO:0000256" key="9">
    <source>
        <dbReference type="SAM" id="MobiDB-lite"/>
    </source>
</evidence>
<evidence type="ECO:0000256" key="1">
    <source>
        <dbReference type="ARBA" id="ARBA00004123"/>
    </source>
</evidence>
<dbReference type="Gene3D" id="3.40.50.300">
    <property type="entry name" value="P-loop containing nucleotide triphosphate hydrolases"/>
    <property type="match status" value="1"/>
</dbReference>
<dbReference type="InterPro" id="IPR027417">
    <property type="entry name" value="P-loop_NTPase"/>
</dbReference>
<name>A0AAW0EG48_9AGAR</name>
<gene>
    <name evidence="10" type="ORF">R3P38DRAFT_2824675</name>
</gene>
<dbReference type="InterPro" id="IPR008728">
    <property type="entry name" value="Elongator_complex_protein_4"/>
</dbReference>
<proteinExistence type="inferred from homology"/>
<protein>
    <recommendedName>
        <fullName evidence="5">Elongator complex protein 4</fullName>
    </recommendedName>
</protein>
<evidence type="ECO:0000256" key="4">
    <source>
        <dbReference type="ARBA" id="ARBA00007573"/>
    </source>
</evidence>
<dbReference type="Pfam" id="PF05625">
    <property type="entry name" value="PAXNEB"/>
    <property type="match status" value="1"/>
</dbReference>
<evidence type="ECO:0000313" key="10">
    <source>
        <dbReference type="EMBL" id="KAK7064459.1"/>
    </source>
</evidence>
<keyword evidence="6" id="KW-0963">Cytoplasm</keyword>
<reference evidence="10 11" key="1">
    <citation type="journal article" date="2024" name="J Genomics">
        <title>Draft genome sequencing and assembly of Favolaschia claudopus CIRM-BRFM 2984 isolated from oak limbs.</title>
        <authorList>
            <person name="Navarro D."/>
            <person name="Drula E."/>
            <person name="Chaduli D."/>
            <person name="Cazenave R."/>
            <person name="Ahrendt S."/>
            <person name="Wang J."/>
            <person name="Lipzen A."/>
            <person name="Daum C."/>
            <person name="Barry K."/>
            <person name="Grigoriev I.V."/>
            <person name="Favel A."/>
            <person name="Rosso M.N."/>
            <person name="Martin F."/>
        </authorList>
    </citation>
    <scope>NUCLEOTIDE SEQUENCE [LARGE SCALE GENOMIC DNA]</scope>
    <source>
        <strain evidence="10 11">CIRM-BRFM 2984</strain>
    </source>
</reference>
<dbReference type="GO" id="GO:0005737">
    <property type="term" value="C:cytoplasm"/>
    <property type="evidence" value="ECO:0007669"/>
    <property type="project" value="UniProtKB-SubCell"/>
</dbReference>
<keyword evidence="8" id="KW-0539">Nucleus</keyword>
<evidence type="ECO:0000313" key="11">
    <source>
        <dbReference type="Proteomes" id="UP001362999"/>
    </source>
</evidence>
<accession>A0AAW0EG48</accession>
<evidence type="ECO:0000256" key="8">
    <source>
        <dbReference type="ARBA" id="ARBA00023242"/>
    </source>
</evidence>
<dbReference type="PANTHER" id="PTHR12896:SF1">
    <property type="entry name" value="ELONGATOR COMPLEX PROTEIN 4"/>
    <property type="match status" value="1"/>
</dbReference>
<dbReference type="GO" id="GO:0002098">
    <property type="term" value="P:tRNA wobble uridine modification"/>
    <property type="evidence" value="ECO:0007669"/>
    <property type="project" value="InterPro"/>
</dbReference>
<comment type="similarity">
    <text evidence="4">Belongs to the ELP4 family.</text>
</comment>
<dbReference type="CDD" id="cd19494">
    <property type="entry name" value="Elp4"/>
    <property type="match status" value="1"/>
</dbReference>
<comment type="subcellular location">
    <subcellularLocation>
        <location evidence="2">Cytoplasm</location>
    </subcellularLocation>
    <subcellularLocation>
        <location evidence="1">Nucleus</location>
    </subcellularLocation>
</comment>
<dbReference type="GO" id="GO:0033588">
    <property type="term" value="C:elongator holoenzyme complex"/>
    <property type="evidence" value="ECO:0007669"/>
    <property type="project" value="InterPro"/>
</dbReference>
<evidence type="ECO:0000256" key="3">
    <source>
        <dbReference type="ARBA" id="ARBA00005043"/>
    </source>
</evidence>
<dbReference type="AlphaFoldDB" id="A0AAW0EG48"/>
<dbReference type="EMBL" id="JAWWNJ010000001">
    <property type="protein sequence ID" value="KAK7064459.1"/>
    <property type="molecule type" value="Genomic_DNA"/>
</dbReference>
<dbReference type="Proteomes" id="UP001362999">
    <property type="component" value="Unassembled WGS sequence"/>
</dbReference>
<evidence type="ECO:0000256" key="7">
    <source>
        <dbReference type="ARBA" id="ARBA00022694"/>
    </source>
</evidence>
<feature type="region of interest" description="Disordered" evidence="9">
    <location>
        <begin position="377"/>
        <end position="406"/>
    </location>
</feature>
<dbReference type="GO" id="GO:0008023">
    <property type="term" value="C:transcription elongation factor complex"/>
    <property type="evidence" value="ECO:0007669"/>
    <property type="project" value="TreeGrafter"/>
</dbReference>
<evidence type="ECO:0000256" key="6">
    <source>
        <dbReference type="ARBA" id="ARBA00022490"/>
    </source>
</evidence>
<evidence type="ECO:0000256" key="2">
    <source>
        <dbReference type="ARBA" id="ARBA00004496"/>
    </source>
</evidence>
<keyword evidence="11" id="KW-1185">Reference proteome</keyword>
<comment type="caution">
    <text evidence="10">The sequence shown here is derived from an EMBL/GenBank/DDBJ whole genome shotgun (WGS) entry which is preliminary data.</text>
</comment>
<sequence length="406" mass="43856">MSFKRKTTRQTTTTPLVSTGIHSLDDILGGGIPLSCSLVLTAPDPHSEYDQLVLKYFLAQGLASNQRICVVGSDTENWTAQCMWLPPNSARQIADTVDEDTETQSDEKIKIAWRYEQMKPFQTTVGTSSSTGATADPCCTFDLTTRIPPSVIADAVKAQDLLFLSIDGSKDNLSTTSVLKRLEEVLANGKTQTPLRVCIPDLGSPSWGDLKAHNLLHFLHCLRALLRRYPHACACVSLATEWSADHVATGWYQKLGWMSDGAITLDAFSGNPALAAAFPGLHGLLRIHTLPAPTTLVPASDRFSTLRGTGTGAGSGENNLGFKCTRKRLVFETVHLDVEGGVGERRTTAPPSAVDVQPSIASKKIVAAVVEVELEGTPSPEPVAAPVKKSRKRVGFQSDRPEVYDF</sequence>
<comment type="pathway">
    <text evidence="3">tRNA modification; 5-methoxycarbonylmethyl-2-thiouridine-tRNA biosynthesis.</text>
</comment>